<keyword evidence="14" id="KW-1185">Reference proteome</keyword>
<gene>
    <name evidence="7" type="primary">purF</name>
    <name evidence="13" type="ordered locus">M301_1184</name>
</gene>
<dbReference type="AlphaFoldDB" id="D7DHN3"/>
<dbReference type="InterPro" id="IPR017932">
    <property type="entry name" value="GATase_2_dom"/>
</dbReference>
<keyword evidence="4 7" id="KW-0808">Transferase</keyword>
<dbReference type="CDD" id="cd06223">
    <property type="entry name" value="PRTases_typeI"/>
    <property type="match status" value="1"/>
</dbReference>
<dbReference type="Gene3D" id="3.40.50.2020">
    <property type="match status" value="1"/>
</dbReference>
<dbReference type="HOGENOM" id="CLU_022389_2_1_4"/>
<proteinExistence type="inferred from homology"/>
<feature type="binding site" evidence="7 10">
    <location>
        <position position="366"/>
    </location>
    <ligand>
        <name>Mg(2+)</name>
        <dbReference type="ChEBI" id="CHEBI:18420"/>
    </ligand>
</feature>
<evidence type="ECO:0000259" key="12">
    <source>
        <dbReference type="PROSITE" id="PS51278"/>
    </source>
</evidence>
<comment type="caution">
    <text evidence="7">Lacks conserved residue(s) required for the propagation of feature annotation.</text>
</comment>
<dbReference type="InterPro" id="IPR029055">
    <property type="entry name" value="Ntn_hydrolases_N"/>
</dbReference>
<organism evidence="13 14">
    <name type="scientific">Methylotenera versatilis (strain 301)</name>
    <dbReference type="NCBI Taxonomy" id="666681"/>
    <lineage>
        <taxon>Bacteria</taxon>
        <taxon>Pseudomonadati</taxon>
        <taxon>Pseudomonadota</taxon>
        <taxon>Betaproteobacteria</taxon>
        <taxon>Nitrosomonadales</taxon>
        <taxon>Methylophilaceae</taxon>
        <taxon>Methylotenera</taxon>
    </lineage>
</organism>
<evidence type="ECO:0000256" key="10">
    <source>
        <dbReference type="PIRSR" id="PIRSR000485-2"/>
    </source>
</evidence>
<dbReference type="CDD" id="cd00715">
    <property type="entry name" value="GPATase_N"/>
    <property type="match status" value="1"/>
</dbReference>
<dbReference type="NCBIfam" id="TIGR01134">
    <property type="entry name" value="purF"/>
    <property type="match status" value="1"/>
</dbReference>
<dbReference type="EC" id="2.4.2.14" evidence="7"/>
<accession>D7DHN3</accession>
<dbReference type="InterPro" id="IPR035584">
    <property type="entry name" value="PurF_N"/>
</dbReference>
<dbReference type="SUPFAM" id="SSF56235">
    <property type="entry name" value="N-terminal nucleophile aminohydrolases (Ntn hydrolases)"/>
    <property type="match status" value="1"/>
</dbReference>
<dbReference type="Pfam" id="PF13522">
    <property type="entry name" value="GATase_6"/>
    <property type="match status" value="1"/>
</dbReference>
<keyword evidence="3 7" id="KW-0328">Glycosyltransferase</keyword>
<comment type="pathway">
    <text evidence="1 7 8">Purine metabolism; IMP biosynthesis via de novo pathway; N(1)-(5-phospho-D-ribosyl)glycinamide from 5-phospho-alpha-D-ribose 1-diphosphate: step 1/2.</text>
</comment>
<keyword evidence="7 10" id="KW-0460">Magnesium</keyword>
<evidence type="ECO:0000256" key="5">
    <source>
        <dbReference type="ARBA" id="ARBA00022755"/>
    </source>
</evidence>
<evidence type="ECO:0000313" key="14">
    <source>
        <dbReference type="Proteomes" id="UP000000383"/>
    </source>
</evidence>
<feature type="active site" description="Nucleophile" evidence="7 9">
    <location>
        <position position="2"/>
    </location>
</feature>
<dbReference type="Gene3D" id="3.60.20.10">
    <property type="entry name" value="Glutamine Phosphoribosylpyrophosphate, subunit 1, domain 1"/>
    <property type="match status" value="1"/>
</dbReference>
<evidence type="ECO:0000256" key="4">
    <source>
        <dbReference type="ARBA" id="ARBA00022679"/>
    </source>
</evidence>
<dbReference type="PANTHER" id="PTHR11907">
    <property type="entry name" value="AMIDOPHOSPHORIBOSYLTRANSFERASE"/>
    <property type="match status" value="1"/>
</dbReference>
<comment type="catalytic activity">
    <reaction evidence="7 8">
        <text>5-phospho-beta-D-ribosylamine + L-glutamate + diphosphate = 5-phospho-alpha-D-ribose 1-diphosphate + L-glutamine + H2O</text>
        <dbReference type="Rhea" id="RHEA:14905"/>
        <dbReference type="ChEBI" id="CHEBI:15377"/>
        <dbReference type="ChEBI" id="CHEBI:29985"/>
        <dbReference type="ChEBI" id="CHEBI:33019"/>
        <dbReference type="ChEBI" id="CHEBI:58017"/>
        <dbReference type="ChEBI" id="CHEBI:58359"/>
        <dbReference type="ChEBI" id="CHEBI:58681"/>
        <dbReference type="EC" id="2.4.2.14"/>
    </reaction>
</comment>
<feature type="compositionally biased region" description="Acidic residues" evidence="11">
    <location>
        <begin position="506"/>
        <end position="518"/>
    </location>
</feature>
<dbReference type="GO" id="GO:0000287">
    <property type="term" value="F:magnesium ion binding"/>
    <property type="evidence" value="ECO:0007669"/>
    <property type="project" value="UniProtKB-UniRule"/>
</dbReference>
<dbReference type="OrthoDB" id="9801213at2"/>
<comment type="similarity">
    <text evidence="2 7 8">In the C-terminal section; belongs to the purine/pyrimidine phosphoribosyltransferase family.</text>
</comment>
<dbReference type="MEROPS" id="C44.001"/>
<evidence type="ECO:0000256" key="1">
    <source>
        <dbReference type="ARBA" id="ARBA00005209"/>
    </source>
</evidence>
<comment type="function">
    <text evidence="7">Catalyzes the formation of phosphoribosylamine from phosphoribosylpyrophosphate (PRPP) and glutamine.</text>
</comment>
<evidence type="ECO:0000256" key="2">
    <source>
        <dbReference type="ARBA" id="ARBA00010138"/>
    </source>
</evidence>
<feature type="binding site" evidence="7 10">
    <location>
        <position position="304"/>
    </location>
    <ligand>
        <name>Mg(2+)</name>
        <dbReference type="ChEBI" id="CHEBI:18420"/>
    </ligand>
</feature>
<dbReference type="SUPFAM" id="SSF53271">
    <property type="entry name" value="PRTase-like"/>
    <property type="match status" value="1"/>
</dbReference>
<dbReference type="eggNOG" id="COG0034">
    <property type="taxonomic scope" value="Bacteria"/>
</dbReference>
<dbReference type="HAMAP" id="MF_01931">
    <property type="entry name" value="PurF"/>
    <property type="match status" value="1"/>
</dbReference>
<feature type="domain" description="Glutamine amidotransferase type-2" evidence="12">
    <location>
        <begin position="2"/>
        <end position="235"/>
    </location>
</feature>
<dbReference type="GO" id="GO:0004044">
    <property type="term" value="F:amidophosphoribosyltransferase activity"/>
    <property type="evidence" value="ECO:0007669"/>
    <property type="project" value="UniProtKB-UniRule"/>
</dbReference>
<name>D7DHN3_METV0</name>
<keyword evidence="5 7" id="KW-0658">Purine biosynthesis</keyword>
<reference evidence="14" key="1">
    <citation type="submission" date="2010-05" db="EMBL/GenBank/DDBJ databases">
        <title>Complete sequence of Methylotenera sp. 301.</title>
        <authorList>
            <person name="Lucas S."/>
            <person name="Copeland A."/>
            <person name="Lapidus A."/>
            <person name="Cheng J.-F."/>
            <person name="Bruce D."/>
            <person name="Goodwin L."/>
            <person name="Pitluck S."/>
            <person name="Clum A."/>
            <person name="Land M."/>
            <person name="Hauser L."/>
            <person name="Kyrpides N."/>
            <person name="Ivanova N."/>
            <person name="Chistoservova L."/>
            <person name="Kalyuzhnaya M."/>
            <person name="Woyke T."/>
        </authorList>
    </citation>
    <scope>NUCLEOTIDE SEQUENCE [LARGE SCALE GENOMIC DNA]</scope>
    <source>
        <strain evidence="14">301</strain>
    </source>
</reference>
<evidence type="ECO:0000256" key="3">
    <source>
        <dbReference type="ARBA" id="ARBA00022676"/>
    </source>
</evidence>
<feature type="binding site" evidence="7 10">
    <location>
        <position position="367"/>
    </location>
    <ligand>
        <name>Mg(2+)</name>
        <dbReference type="ChEBI" id="CHEBI:18420"/>
    </ligand>
</feature>
<evidence type="ECO:0000256" key="11">
    <source>
        <dbReference type="SAM" id="MobiDB-lite"/>
    </source>
</evidence>
<protein>
    <recommendedName>
        <fullName evidence="7">Amidophosphoribosyltransferase</fullName>
        <shortName evidence="7">ATase</shortName>
        <ecNumber evidence="7">2.4.2.14</ecNumber>
    </recommendedName>
    <alternativeName>
        <fullName evidence="7">Glutamine phosphoribosylpyrophosphate amidotransferase</fullName>
        <shortName evidence="7">GPATase</shortName>
    </alternativeName>
</protein>
<evidence type="ECO:0000256" key="9">
    <source>
        <dbReference type="PIRSR" id="PIRSR000485-1"/>
    </source>
</evidence>
<dbReference type="EMBL" id="CP002056">
    <property type="protein sequence ID" value="ADI29568.1"/>
    <property type="molecule type" value="Genomic_DNA"/>
</dbReference>
<sequence>MCGIIGIVGKNPVNQLLYDGLLVLQHRGQDAAGIVTTDGNTFFMHKNNGLVKDVFQTRHMRSLIGNVGIAHVRYPTAGSSSAAEAQPFYVNSPFGIVLGHNGNLTNSQQLKSEMFRQDLRHINTNSDSEVLLNVLAHEIEKTSRNAVLNTDMAFDAVSGVHKRCKGAYAVVAMIANFGLLAFRDPNGIRPLVIGKLETALGTEYIVASESVALDVLGFQMVRDVEPGEAVFIDMDGNFFSRQCADNPKLNPCIFEYVYLARPDSVIDGVSVYQTRLDMGKSLAEKIKREWSDKKIDVVIPIPDTSRPSALQVGIALGLDYREGFIKNRYIGRTFIMPGQALRKKSVRQKLNPIGIEFKGKNVLLVDDSIVRGTTSQQIVQMARDAGANKVYFASAAPPVRFPNVYGIDMPSRDELLATGRTDEQICQEIGADALIYQDLDALVEGVKLSNPHIKNFDCSCFDGKYVTGDINEAYLNNIETARGDMNKKQKPANSSTQMDLNLIDSFDNEPAEEATEVS</sequence>
<keyword evidence="7 10" id="KW-0479">Metal-binding</keyword>
<evidence type="ECO:0000256" key="6">
    <source>
        <dbReference type="ARBA" id="ARBA00022962"/>
    </source>
</evidence>
<dbReference type="InterPro" id="IPR000836">
    <property type="entry name" value="PRTase_dom"/>
</dbReference>
<evidence type="ECO:0000256" key="7">
    <source>
        <dbReference type="HAMAP-Rule" id="MF_01931"/>
    </source>
</evidence>
<dbReference type="PROSITE" id="PS51278">
    <property type="entry name" value="GATASE_TYPE_2"/>
    <property type="match status" value="1"/>
</dbReference>
<feature type="region of interest" description="Disordered" evidence="11">
    <location>
        <begin position="485"/>
        <end position="518"/>
    </location>
</feature>
<reference evidence="13 14" key="2">
    <citation type="journal article" date="2011" name="J. Bacteriol.">
        <title>Genomes of three methylotrophs from a single niche uncover genetic and metabolic divergence of Methylophilaceae.</title>
        <authorList>
            <person name="Lapidus A."/>
            <person name="Clum A."/>
            <person name="Labutti K."/>
            <person name="Kaluzhnaya M.G."/>
            <person name="Lim S."/>
            <person name="Beck D.A."/>
            <person name="Glavina Del Rio T."/>
            <person name="Nolan M."/>
            <person name="Mavromatis K."/>
            <person name="Huntemann M."/>
            <person name="Lucas S."/>
            <person name="Lidstrom M.E."/>
            <person name="Ivanova N."/>
            <person name="Chistoserdova L."/>
        </authorList>
    </citation>
    <scope>NUCLEOTIDE SEQUENCE [LARGE SCALE GENOMIC DNA]</scope>
    <source>
        <strain evidence="13 14">301</strain>
    </source>
</reference>
<evidence type="ECO:0000256" key="8">
    <source>
        <dbReference type="PIRNR" id="PIRNR000485"/>
    </source>
</evidence>
<dbReference type="PIRSF" id="PIRSF000485">
    <property type="entry name" value="Amd_phspho_trans"/>
    <property type="match status" value="1"/>
</dbReference>
<dbReference type="Proteomes" id="UP000000383">
    <property type="component" value="Chromosome"/>
</dbReference>
<comment type="cofactor">
    <cofactor evidence="7 10">
        <name>Mg(2+)</name>
        <dbReference type="ChEBI" id="CHEBI:18420"/>
    </cofactor>
    <text evidence="7 10">Binds 1 Mg(2+) ion per subunit.</text>
</comment>
<evidence type="ECO:0000313" key="13">
    <source>
        <dbReference type="EMBL" id="ADI29568.1"/>
    </source>
</evidence>
<dbReference type="KEGG" id="meh:M301_1184"/>
<dbReference type="GO" id="GO:0009113">
    <property type="term" value="P:purine nucleobase biosynthetic process"/>
    <property type="evidence" value="ECO:0007669"/>
    <property type="project" value="UniProtKB-UniRule"/>
</dbReference>
<dbReference type="InterPro" id="IPR005854">
    <property type="entry name" value="PurF"/>
</dbReference>
<dbReference type="InterPro" id="IPR029057">
    <property type="entry name" value="PRTase-like"/>
</dbReference>
<dbReference type="STRING" id="666681.M301_1184"/>
<keyword evidence="6 7" id="KW-0315">Glutamine amidotransferase</keyword>
<dbReference type="GO" id="GO:0006189">
    <property type="term" value="P:'de novo' IMP biosynthetic process"/>
    <property type="evidence" value="ECO:0007669"/>
    <property type="project" value="UniProtKB-UniRule"/>
</dbReference>
<dbReference type="RefSeq" id="WP_013147884.1">
    <property type="nucleotide sequence ID" value="NC_014207.1"/>
</dbReference>
<dbReference type="UniPathway" id="UPA00074">
    <property type="reaction ID" value="UER00124"/>
</dbReference>